<evidence type="ECO:0000256" key="3">
    <source>
        <dbReference type="SAM" id="Phobius"/>
    </source>
</evidence>
<keyword evidence="3" id="KW-0472">Membrane</keyword>
<dbReference type="Gene3D" id="3.40.50.12780">
    <property type="entry name" value="N-terminal domain of ligase-like"/>
    <property type="match status" value="1"/>
</dbReference>
<dbReference type="Pfam" id="PF00501">
    <property type="entry name" value="AMP-binding"/>
    <property type="match status" value="1"/>
</dbReference>
<feature type="domain" description="AMP-binding enzyme C-terminal" evidence="5">
    <location>
        <begin position="433"/>
        <end position="507"/>
    </location>
</feature>
<evidence type="ECO:0000259" key="5">
    <source>
        <dbReference type="Pfam" id="PF13193"/>
    </source>
</evidence>
<keyword evidence="2" id="KW-0436">Ligase</keyword>
<keyword evidence="7" id="KW-1185">Reference proteome</keyword>
<dbReference type="SUPFAM" id="SSF56801">
    <property type="entry name" value="Acetyl-CoA synthetase-like"/>
    <property type="match status" value="1"/>
</dbReference>
<reference evidence="6" key="1">
    <citation type="submission" date="2022-12" db="EMBL/GenBank/DDBJ databases">
        <title>Peptostreptococcus.</title>
        <authorList>
            <person name="Lee S.H."/>
        </authorList>
    </citation>
    <scope>NUCLEOTIDE SEQUENCE</scope>
    <source>
        <strain evidence="6">CBA3647</strain>
    </source>
</reference>
<dbReference type="InterPro" id="IPR045851">
    <property type="entry name" value="AMP-bd_C_sf"/>
</dbReference>
<evidence type="ECO:0000313" key="7">
    <source>
        <dbReference type="Proteomes" id="UP001164187"/>
    </source>
</evidence>
<dbReference type="Gene3D" id="3.30.300.30">
    <property type="match status" value="1"/>
</dbReference>
<evidence type="ECO:0000259" key="4">
    <source>
        <dbReference type="Pfam" id="PF00501"/>
    </source>
</evidence>
<dbReference type="PANTHER" id="PTHR43201:SF5">
    <property type="entry name" value="MEDIUM-CHAIN ACYL-COA LIGASE ACSF2, MITOCHONDRIAL"/>
    <property type="match status" value="1"/>
</dbReference>
<keyword evidence="3" id="KW-0812">Transmembrane</keyword>
<evidence type="ECO:0000313" key="6">
    <source>
        <dbReference type="EMBL" id="WAW15332.1"/>
    </source>
</evidence>
<dbReference type="InterPro" id="IPR000873">
    <property type="entry name" value="AMP-dep_synth/lig_dom"/>
</dbReference>
<proteinExistence type="inferred from homology"/>
<dbReference type="Proteomes" id="UP001164187">
    <property type="component" value="Chromosome"/>
</dbReference>
<feature type="domain" description="AMP-dependent synthetase/ligase" evidence="4">
    <location>
        <begin position="14"/>
        <end position="382"/>
    </location>
</feature>
<keyword evidence="3" id="KW-1133">Transmembrane helix</keyword>
<dbReference type="PANTHER" id="PTHR43201">
    <property type="entry name" value="ACYL-COA SYNTHETASE"/>
    <property type="match status" value="1"/>
</dbReference>
<sequence length="522" mass="59274">MELVKTTLYQCFVDRAKESPHKLFIENGEESFTWENVNNITNKLSVLLYEQGVRKGSRVGLYGTNSASWIIAFLAIQKIGASAVLINSCYRINELVNCIDIADIQYILYTRSCECSMYDETINKLRLMRKYKHVKCFNIEHSYKEWMKIEEKTIKHAFNNIEFEKSDSHDISCVLFTSGTTNNCKGVLLSHYSLINNARQVIEEMKWSQDDIMCLVVPLFHCFGVSVSLLTSIIVGMKIQLLEKYSTIEVCKSIEEYKCTVLNGVPSMFLALVRNPRMQEFDLSTLKTGIIAGSPIYKEEYLEICNKLPSLNLQTSYGLTEASPCVTIAKFDDSIEKKSISAGKVIDNVEVKILDSNTFEECGPNVIGEIFVRGYNVTKGYLTNDPVVCDAVMPNGCLKTGDLGYLDSDNYLYIVGRRKNMIIRGGENISPYEIEEYIKKVDSRLNVLVFGIKSEVLQEEIVATIEGKDNSELVAKIKNELNNSISKYKIPKFIVFIETFPKTSTGKIDEKELKRLVNEKLK</sequence>
<gene>
    <name evidence="6" type="ORF">O0R46_02440</name>
</gene>
<dbReference type="EMBL" id="CP114052">
    <property type="protein sequence ID" value="WAW15332.1"/>
    <property type="molecule type" value="Genomic_DNA"/>
</dbReference>
<dbReference type="RefSeq" id="WP_269312003.1">
    <property type="nucleotide sequence ID" value="NZ_CP114052.1"/>
</dbReference>
<dbReference type="Pfam" id="PF13193">
    <property type="entry name" value="AMP-binding_C"/>
    <property type="match status" value="1"/>
</dbReference>
<organism evidence="6 7">
    <name type="scientific">Peptostreptococcus equinus</name>
    <dbReference type="NCBI Taxonomy" id="3003601"/>
    <lineage>
        <taxon>Bacteria</taxon>
        <taxon>Bacillati</taxon>
        <taxon>Bacillota</taxon>
        <taxon>Clostridia</taxon>
        <taxon>Peptostreptococcales</taxon>
        <taxon>Peptostreptococcaceae</taxon>
        <taxon>Peptostreptococcus</taxon>
    </lineage>
</organism>
<name>A0ABY7JTT9_9FIRM</name>
<comment type="similarity">
    <text evidence="1">Belongs to the ATP-dependent AMP-binding enzyme family.</text>
</comment>
<evidence type="ECO:0000256" key="1">
    <source>
        <dbReference type="ARBA" id="ARBA00006432"/>
    </source>
</evidence>
<protein>
    <submittedName>
        <fullName evidence="6">Class I adenylate-forming enzyme family protein</fullName>
    </submittedName>
</protein>
<feature type="transmembrane region" description="Helical" evidence="3">
    <location>
        <begin position="215"/>
        <end position="235"/>
    </location>
</feature>
<evidence type="ECO:0000256" key="2">
    <source>
        <dbReference type="ARBA" id="ARBA00022598"/>
    </source>
</evidence>
<dbReference type="InterPro" id="IPR042099">
    <property type="entry name" value="ANL_N_sf"/>
</dbReference>
<dbReference type="InterPro" id="IPR025110">
    <property type="entry name" value="AMP-bd_C"/>
</dbReference>
<accession>A0ABY7JTT9</accession>